<evidence type="ECO:0000256" key="1">
    <source>
        <dbReference type="SAM" id="Phobius"/>
    </source>
</evidence>
<keyword evidence="1" id="KW-1133">Transmembrane helix</keyword>
<feature type="transmembrane region" description="Helical" evidence="1">
    <location>
        <begin position="58"/>
        <end position="79"/>
    </location>
</feature>
<keyword evidence="1" id="KW-0812">Transmembrane</keyword>
<organism evidence="2 3">
    <name type="scientific">Halorubrum aquaticum</name>
    <dbReference type="NCBI Taxonomy" id="387340"/>
    <lineage>
        <taxon>Archaea</taxon>
        <taxon>Methanobacteriati</taxon>
        <taxon>Methanobacteriota</taxon>
        <taxon>Stenosarchaea group</taxon>
        <taxon>Halobacteria</taxon>
        <taxon>Halobacteriales</taxon>
        <taxon>Haloferacaceae</taxon>
        <taxon>Halorubrum</taxon>
    </lineage>
</organism>
<evidence type="ECO:0000313" key="2">
    <source>
        <dbReference type="EMBL" id="SFH40385.1"/>
    </source>
</evidence>
<gene>
    <name evidence="2" type="ORF">SAMN04488066_10345</name>
</gene>
<keyword evidence="3" id="KW-1185">Reference proteome</keyword>
<feature type="transmembrane region" description="Helical" evidence="1">
    <location>
        <begin position="23"/>
        <end position="46"/>
    </location>
</feature>
<proteinExistence type="predicted"/>
<name>A0A1I2ZRZ4_9EURY</name>
<reference evidence="2 3" key="1">
    <citation type="submission" date="2016-10" db="EMBL/GenBank/DDBJ databases">
        <authorList>
            <person name="Varghese N."/>
            <person name="Submissions S."/>
        </authorList>
    </citation>
    <scope>NUCLEOTIDE SEQUENCE [LARGE SCALE GENOMIC DNA]</scope>
    <source>
        <strain evidence="2 3">CGMCC 1.6377</strain>
    </source>
</reference>
<dbReference type="Proteomes" id="UP000323537">
    <property type="component" value="Unassembled WGS sequence"/>
</dbReference>
<keyword evidence="1" id="KW-0472">Membrane</keyword>
<dbReference type="EMBL" id="FOPZ01000003">
    <property type="protein sequence ID" value="SFH40385.1"/>
    <property type="molecule type" value="Genomic_DNA"/>
</dbReference>
<sequence length="80" mass="7899">MTTVLAARAVGPHAEANPIVRELLAMGEIATIVGICACVAVAAAAWPTAADAVDAPEWAGFAVATVGTIVAAVNLVVVFA</sequence>
<evidence type="ECO:0008006" key="4">
    <source>
        <dbReference type="Google" id="ProtNLM"/>
    </source>
</evidence>
<dbReference type="AlphaFoldDB" id="A0A1I2ZRZ4"/>
<protein>
    <recommendedName>
        <fullName evidence="4">DUF5658 domain-containing protein</fullName>
    </recommendedName>
</protein>
<evidence type="ECO:0000313" key="3">
    <source>
        <dbReference type="Proteomes" id="UP000323537"/>
    </source>
</evidence>
<accession>A0A1I2ZRZ4</accession>